<comment type="caution">
    <text evidence="1">The sequence shown here is derived from an EMBL/GenBank/DDBJ whole genome shotgun (WGS) entry which is preliminary data.</text>
</comment>
<proteinExistence type="predicted"/>
<name>A0A3M7PUK1_BRAPC</name>
<dbReference type="OrthoDB" id="4843387at2759"/>
<dbReference type="Gene3D" id="3.30.420.10">
    <property type="entry name" value="Ribonuclease H-like superfamily/Ribonuclease H"/>
    <property type="match status" value="1"/>
</dbReference>
<dbReference type="EMBL" id="REGN01008897">
    <property type="protein sequence ID" value="RNA02411.1"/>
    <property type="molecule type" value="Genomic_DNA"/>
</dbReference>
<dbReference type="GO" id="GO:0003676">
    <property type="term" value="F:nucleic acid binding"/>
    <property type="evidence" value="ECO:0007669"/>
    <property type="project" value="InterPro"/>
</dbReference>
<protein>
    <submittedName>
        <fullName evidence="1">Transposable element Tc3</fullName>
    </submittedName>
</protein>
<keyword evidence="2" id="KW-1185">Reference proteome</keyword>
<dbReference type="Proteomes" id="UP000276133">
    <property type="component" value="Unassembled WGS sequence"/>
</dbReference>
<evidence type="ECO:0000313" key="2">
    <source>
        <dbReference type="Proteomes" id="UP000276133"/>
    </source>
</evidence>
<feature type="non-terminal residue" evidence="1">
    <location>
        <position position="181"/>
    </location>
</feature>
<reference evidence="1 2" key="1">
    <citation type="journal article" date="2018" name="Sci. Rep.">
        <title>Genomic signatures of local adaptation to the degree of environmental predictability in rotifers.</title>
        <authorList>
            <person name="Franch-Gras L."/>
            <person name="Hahn C."/>
            <person name="Garcia-Roger E.M."/>
            <person name="Carmona M.J."/>
            <person name="Serra M."/>
            <person name="Gomez A."/>
        </authorList>
    </citation>
    <scope>NUCLEOTIDE SEQUENCE [LARGE SCALE GENOMIC DNA]</scope>
    <source>
        <strain evidence="1">HYR1</strain>
    </source>
</reference>
<sequence>MGKKKVFSPLKWQIVGLLKSGDKKQNEIANMLETGTVSDRSRSGRPRKLTFRDENYIFREIRKDPTSSYQKLATDFNSKTQGFRAPYSGQKTPFNHKKIDKKDISGVNRDLIGQLQNGGGSAGIWGCISYKGTGISNIYTGRINQYVNINTLKNILLPSVELLFEPDDPWTFQQDGASAHT</sequence>
<organism evidence="1 2">
    <name type="scientific">Brachionus plicatilis</name>
    <name type="common">Marine rotifer</name>
    <name type="synonym">Brachionus muelleri</name>
    <dbReference type="NCBI Taxonomy" id="10195"/>
    <lineage>
        <taxon>Eukaryota</taxon>
        <taxon>Metazoa</taxon>
        <taxon>Spiralia</taxon>
        <taxon>Gnathifera</taxon>
        <taxon>Rotifera</taxon>
        <taxon>Eurotatoria</taxon>
        <taxon>Monogononta</taxon>
        <taxon>Pseudotrocha</taxon>
        <taxon>Ploima</taxon>
        <taxon>Brachionidae</taxon>
        <taxon>Brachionus</taxon>
    </lineage>
</organism>
<gene>
    <name evidence="1" type="ORF">BpHYR1_024153</name>
</gene>
<dbReference type="InterPro" id="IPR036397">
    <property type="entry name" value="RNaseH_sf"/>
</dbReference>
<evidence type="ECO:0000313" key="1">
    <source>
        <dbReference type="EMBL" id="RNA02411.1"/>
    </source>
</evidence>
<accession>A0A3M7PUK1</accession>
<dbReference type="AlphaFoldDB" id="A0A3M7PUK1"/>